<dbReference type="Proteomes" id="UP000006514">
    <property type="component" value="Unassembled WGS sequence"/>
</dbReference>
<dbReference type="eggNOG" id="ENOG502S71S">
    <property type="taxonomic scope" value="Eukaryota"/>
</dbReference>
<dbReference type="EMBL" id="JH687915">
    <property type="protein sequence ID" value="EJD34890.1"/>
    <property type="molecule type" value="Genomic_DNA"/>
</dbReference>
<feature type="compositionally biased region" description="Polar residues" evidence="1">
    <location>
        <begin position="247"/>
        <end position="258"/>
    </location>
</feature>
<gene>
    <name evidence="2" type="ORF">AURDEDRAFT_176058</name>
</gene>
<accession>J0WQQ1</accession>
<sequence>MSTFFQINELFYLCGDGRAHPACRALRELLIALMPRPTSGTFPLLRDNPHEPTDALSDLYLHPLWDPQSCSIGLYDGTRNDGMRRIYMTECQLQVILDVAHTSSNRASAGTSSPLTAPLPRDPDGICSTLIPAHYAHQVSMMTMHYRPTGAGDTQPDVPTDVRTKPSALTVPGHSAPGSSWKDAVEVDQIRLLSADLHECVVGGSDDRDLAATPGVHHFRTFDELLLVDQINSKRKPNRKQAKKTRSSAIPSAQTSDPQAERLHETSFQHAWRMWRFARQYLLQGKGTWFAVDVEATKANELTEVGIARLRHIPYAGGSKCRLRDYCHIIIDENQHLREPVPIRRKKAGGADATSEIPSQTPSLPPFLRLTEAGLSGPLFIVCHAEYLERLILGDALDLLPGESDWLSSQVVPSTQTNCVYYIDTQVLFFGMRDSNDSKVVERRVHAFAAGVSTYEDADIVGSLIVCVLACLPIDGPLVQKDLAWASNMLSSLREHSDDYSASPDTHSQPAAFYFPSWPHDVFDPTRTAEACATYRRDVLAYEIVLMVERTMKHLLSQLVVDTVVVGLAQRFLRLGLLLLRPGDDTKHTELLFPKFLEQWMSLANVSSNAQGWLIAFERYPRARLFDIRTAVNDVVNVLTQSAWMDGQITAIQVLVEHLLRAEADTDFAAIVEPVAQAFSRLLLHCGGQLSMRLPGTTQPLLASVMMLVRVVLVVSNWSFDNLHIEQLVADVFSQLGPPSTFSTNLCFHAYHELHDPLRLMASALLLTAGPMPDRFRSLAAITILDSLVVRPCSPLFATHDWASNYEGVLTLCHALQADVTPFCPHLAASAMPILQAATRGLQAALAGGMAELPFRGHMGFNYFLAGWDLNLQPVNGRLERPKNLWRADSRSWKAKLHMRFLLFASARLQSLETLLFDEISRAQAVTETSARNLQELGIQLPCVPRPCMRRCAECRS</sequence>
<evidence type="ECO:0000256" key="1">
    <source>
        <dbReference type="SAM" id="MobiDB-lite"/>
    </source>
</evidence>
<reference evidence="3" key="1">
    <citation type="journal article" date="2012" name="Science">
        <title>The Paleozoic origin of enzymatic lignin decomposition reconstructed from 31 fungal genomes.</title>
        <authorList>
            <person name="Floudas D."/>
            <person name="Binder M."/>
            <person name="Riley R."/>
            <person name="Barry K."/>
            <person name="Blanchette R.A."/>
            <person name="Henrissat B."/>
            <person name="Martinez A.T."/>
            <person name="Otillar R."/>
            <person name="Spatafora J.W."/>
            <person name="Yadav J.S."/>
            <person name="Aerts A."/>
            <person name="Benoit I."/>
            <person name="Boyd A."/>
            <person name="Carlson A."/>
            <person name="Copeland A."/>
            <person name="Coutinho P.M."/>
            <person name="de Vries R.P."/>
            <person name="Ferreira P."/>
            <person name="Findley K."/>
            <person name="Foster B."/>
            <person name="Gaskell J."/>
            <person name="Glotzer D."/>
            <person name="Gorecki P."/>
            <person name="Heitman J."/>
            <person name="Hesse C."/>
            <person name="Hori C."/>
            <person name="Igarashi K."/>
            <person name="Jurgens J.A."/>
            <person name="Kallen N."/>
            <person name="Kersten P."/>
            <person name="Kohler A."/>
            <person name="Kuees U."/>
            <person name="Kumar T.K.A."/>
            <person name="Kuo A."/>
            <person name="LaButti K."/>
            <person name="Larrondo L.F."/>
            <person name="Lindquist E."/>
            <person name="Ling A."/>
            <person name="Lombard V."/>
            <person name="Lucas S."/>
            <person name="Lundell T."/>
            <person name="Martin R."/>
            <person name="McLaughlin D.J."/>
            <person name="Morgenstern I."/>
            <person name="Morin E."/>
            <person name="Murat C."/>
            <person name="Nagy L.G."/>
            <person name="Nolan M."/>
            <person name="Ohm R.A."/>
            <person name="Patyshakuliyeva A."/>
            <person name="Rokas A."/>
            <person name="Ruiz-Duenas F.J."/>
            <person name="Sabat G."/>
            <person name="Salamov A."/>
            <person name="Samejima M."/>
            <person name="Schmutz J."/>
            <person name="Slot J.C."/>
            <person name="St John F."/>
            <person name="Stenlid J."/>
            <person name="Sun H."/>
            <person name="Sun S."/>
            <person name="Syed K."/>
            <person name="Tsang A."/>
            <person name="Wiebenga A."/>
            <person name="Young D."/>
            <person name="Pisabarro A."/>
            <person name="Eastwood D.C."/>
            <person name="Martin F."/>
            <person name="Cullen D."/>
            <person name="Grigoriev I.V."/>
            <person name="Hibbett D.S."/>
        </authorList>
    </citation>
    <scope>NUCLEOTIDE SEQUENCE [LARGE SCALE GENOMIC DNA]</scope>
    <source>
        <strain evidence="3">TFB10046</strain>
    </source>
</reference>
<keyword evidence="3" id="KW-1185">Reference proteome</keyword>
<feature type="region of interest" description="Disordered" evidence="1">
    <location>
        <begin position="233"/>
        <end position="263"/>
    </location>
</feature>
<dbReference type="KEGG" id="adl:AURDEDRAFT_176058"/>
<proteinExistence type="predicted"/>
<protein>
    <submittedName>
        <fullName evidence="2">Uncharacterized protein</fullName>
    </submittedName>
</protein>
<feature type="compositionally biased region" description="Basic residues" evidence="1">
    <location>
        <begin position="233"/>
        <end position="246"/>
    </location>
</feature>
<organism evidence="2 3">
    <name type="scientific">Auricularia subglabra (strain TFB-10046 / SS5)</name>
    <name type="common">White-rot fungus</name>
    <name type="synonym">Auricularia delicata (strain TFB10046)</name>
    <dbReference type="NCBI Taxonomy" id="717982"/>
    <lineage>
        <taxon>Eukaryota</taxon>
        <taxon>Fungi</taxon>
        <taxon>Dikarya</taxon>
        <taxon>Basidiomycota</taxon>
        <taxon>Agaricomycotina</taxon>
        <taxon>Agaricomycetes</taxon>
        <taxon>Auriculariales</taxon>
        <taxon>Auriculariaceae</taxon>
        <taxon>Auricularia</taxon>
    </lineage>
</organism>
<dbReference type="InParanoid" id="J0WQQ1"/>
<evidence type="ECO:0000313" key="3">
    <source>
        <dbReference type="Proteomes" id="UP000006514"/>
    </source>
</evidence>
<evidence type="ECO:0000313" key="2">
    <source>
        <dbReference type="EMBL" id="EJD34890.1"/>
    </source>
</evidence>
<dbReference type="AlphaFoldDB" id="J0WQQ1"/>
<name>J0WQQ1_AURST</name>